<reference evidence="2" key="1">
    <citation type="submission" date="2017-06" db="EMBL/GenBank/DDBJ databases">
        <authorList>
            <person name="LiPuma J."/>
            <person name="Spilker T."/>
        </authorList>
    </citation>
    <scope>NUCLEOTIDE SEQUENCE [LARGE SCALE GENOMIC DNA]</scope>
    <source>
        <strain evidence="2">AU17325</strain>
    </source>
</reference>
<accession>A0A228I405</accession>
<dbReference type="AlphaFoldDB" id="A0A228I405"/>
<gene>
    <name evidence="1" type="ORF">CFB84_31220</name>
</gene>
<evidence type="ECO:0000313" key="1">
    <source>
        <dbReference type="EMBL" id="OXI37151.1"/>
    </source>
</evidence>
<sequence>MEMINIQDSRVIKYDNDKKSVTVYRDFNNTNLWYIVPKPQLATQTVDGITLPAFSLTEFRTNSGSAGTVTFTAELVIDQEAYQAVKNVLGQGIEFGQFTWNDAQAFLTLTLPSGQPDTQINVTPSNFGSNAATFIIDLKTAADVKTIRDIFDSGVGLSTWSIQYVATTLSKLPAVKATVTYDCAIAASYQKTVQIDRNVWGSETGRRTTIREYMQKSDSGKVTLDWSVTPSDEFRQRVHDWAFTTLEGLVQAAADDVARRLGASAANDFSINSIGSFQRIYEENEVIDWTIMPQGFLPTFDKDVWSRLDKTVDNRTLDVSVTMSADLKSAGIKKVTVTIDYPGKAQPESNAFTATTANTCSYHSNGFFDAGKKFVSEYTYWYQVEPESGDAFTSPKLKSSSDQLQISNTNLGYQQAEFICSNIAFASENPGNEVDFVLIDFTYLPTTDGKLYVDQRKVIKNDEAVQFRSHSYQPSGAAYTYAVTYVLTNGNIIVNQPQSVYPVVNSKTLTVYSMIGPADFTVTVMNDTIPGGSIALPAITGISLSTDYTDQPDSPDHQTHNFTQLKIEDYYTSTWEYLAVKRSTSTVQVDGWVYYRDRNNTRKSAPVRKVRYGNQPTFALNLFPVELPFTVTVDPSLVDWKAYVQVTIDVYRMSKYGKTDIDSQTFKPVTLSNGTQVFPSPYYYTFSREVDATTEFHYALTYFEIGSERAIPGPAGNYDSNILTLPHDTKGGTKPVYSVRLPASDVMTRDLAETDEADETDLA</sequence>
<protein>
    <submittedName>
        <fullName evidence="1">Uncharacterized protein</fullName>
    </submittedName>
</protein>
<evidence type="ECO:0000313" key="2">
    <source>
        <dbReference type="Proteomes" id="UP000214600"/>
    </source>
</evidence>
<proteinExistence type="predicted"/>
<organism evidence="1 2">
    <name type="scientific">Burkholderia aenigmatica</name>
    <dbReference type="NCBI Taxonomy" id="2015348"/>
    <lineage>
        <taxon>Bacteria</taxon>
        <taxon>Pseudomonadati</taxon>
        <taxon>Pseudomonadota</taxon>
        <taxon>Betaproteobacteria</taxon>
        <taxon>Burkholderiales</taxon>
        <taxon>Burkholderiaceae</taxon>
        <taxon>Burkholderia</taxon>
        <taxon>Burkholderia cepacia complex</taxon>
    </lineage>
</organism>
<dbReference type="Proteomes" id="UP000214600">
    <property type="component" value="Unassembled WGS sequence"/>
</dbReference>
<name>A0A228I405_9BURK</name>
<comment type="caution">
    <text evidence="1">The sequence shown here is derived from an EMBL/GenBank/DDBJ whole genome shotgun (WGS) entry which is preliminary data.</text>
</comment>
<dbReference type="EMBL" id="NKFA01000018">
    <property type="protein sequence ID" value="OXI37151.1"/>
    <property type="molecule type" value="Genomic_DNA"/>
</dbReference>
<reference evidence="1 2" key="2">
    <citation type="submission" date="2017-08" db="EMBL/GenBank/DDBJ databases">
        <title>WGS of novel Burkholderia cepaca complex species.</title>
        <authorList>
            <person name="Lipuma J."/>
            <person name="Spilker T."/>
        </authorList>
    </citation>
    <scope>NUCLEOTIDE SEQUENCE [LARGE SCALE GENOMIC DNA]</scope>
    <source>
        <strain evidence="1 2">AU17325</strain>
    </source>
</reference>